<keyword evidence="2" id="KW-1185">Reference proteome</keyword>
<protein>
    <submittedName>
        <fullName evidence="1">Uncharacterized protein</fullName>
    </submittedName>
</protein>
<organism evidence="1 2">
    <name type="scientific">Trifolium medium</name>
    <dbReference type="NCBI Taxonomy" id="97028"/>
    <lineage>
        <taxon>Eukaryota</taxon>
        <taxon>Viridiplantae</taxon>
        <taxon>Streptophyta</taxon>
        <taxon>Embryophyta</taxon>
        <taxon>Tracheophyta</taxon>
        <taxon>Spermatophyta</taxon>
        <taxon>Magnoliopsida</taxon>
        <taxon>eudicotyledons</taxon>
        <taxon>Gunneridae</taxon>
        <taxon>Pentapetalae</taxon>
        <taxon>rosids</taxon>
        <taxon>fabids</taxon>
        <taxon>Fabales</taxon>
        <taxon>Fabaceae</taxon>
        <taxon>Papilionoideae</taxon>
        <taxon>50 kb inversion clade</taxon>
        <taxon>NPAAA clade</taxon>
        <taxon>Hologalegina</taxon>
        <taxon>IRL clade</taxon>
        <taxon>Trifolieae</taxon>
        <taxon>Trifolium</taxon>
    </lineage>
</organism>
<proteinExistence type="predicted"/>
<accession>A0A392TQR2</accession>
<evidence type="ECO:0000313" key="1">
    <source>
        <dbReference type="EMBL" id="MCI63322.1"/>
    </source>
</evidence>
<sequence>MASSSATTMKFFSFFLVAVFAAAVTSAQDLSPSLAPAP</sequence>
<evidence type="ECO:0000313" key="2">
    <source>
        <dbReference type="Proteomes" id="UP000265520"/>
    </source>
</evidence>
<reference evidence="1 2" key="1">
    <citation type="journal article" date="2018" name="Front. Plant Sci.">
        <title>Red Clover (Trifolium pratense) and Zigzag Clover (T. medium) - A Picture of Genomic Similarities and Differences.</title>
        <authorList>
            <person name="Dluhosova J."/>
            <person name="Istvanek J."/>
            <person name="Nedelnik J."/>
            <person name="Repkova J."/>
        </authorList>
    </citation>
    <scope>NUCLEOTIDE SEQUENCE [LARGE SCALE GENOMIC DNA]</scope>
    <source>
        <strain evidence="2">cv. 10/8</strain>
        <tissue evidence="1">Leaf</tissue>
    </source>
</reference>
<comment type="caution">
    <text evidence="1">The sequence shown here is derived from an EMBL/GenBank/DDBJ whole genome shotgun (WGS) entry which is preliminary data.</text>
</comment>
<dbReference type="EMBL" id="LXQA010634974">
    <property type="protein sequence ID" value="MCI63322.1"/>
    <property type="molecule type" value="Genomic_DNA"/>
</dbReference>
<name>A0A392TQR2_9FABA</name>
<dbReference type="AlphaFoldDB" id="A0A392TQR2"/>
<feature type="non-terminal residue" evidence="1">
    <location>
        <position position="38"/>
    </location>
</feature>
<dbReference type="Proteomes" id="UP000265520">
    <property type="component" value="Unassembled WGS sequence"/>
</dbReference>